<organism evidence="1">
    <name type="scientific">Salmonella enteritidis</name>
    <dbReference type="NCBI Taxonomy" id="149539"/>
    <lineage>
        <taxon>Bacteria</taxon>
        <taxon>Pseudomonadati</taxon>
        <taxon>Pseudomonadota</taxon>
        <taxon>Gammaproteobacteria</taxon>
        <taxon>Enterobacterales</taxon>
        <taxon>Enterobacteriaceae</taxon>
        <taxon>Salmonella</taxon>
    </lineage>
</organism>
<geneLocation type="plasmid" evidence="1">
    <name>unnamed</name>
</geneLocation>
<keyword evidence="1" id="KW-0614">Plasmid</keyword>
<dbReference type="AlphaFoldDB" id="A0A1S6KRP9"/>
<sequence>MRFMFDRAHEQRMIMETPWIVDSLTHLGDPIEAKTTIYTVN</sequence>
<dbReference type="EMBL" id="KY401053">
    <property type="protein sequence ID" value="AQT24031.1"/>
    <property type="molecule type" value="Genomic_DNA"/>
</dbReference>
<name>A0A1S6KRP9_SALEN</name>
<proteinExistence type="predicted"/>
<evidence type="ECO:0000313" key="1">
    <source>
        <dbReference type="EMBL" id="AQT24031.1"/>
    </source>
</evidence>
<accession>A0A1S6KRP9</accession>
<protein>
    <submittedName>
        <fullName evidence="1">Uncharacterized protein</fullName>
    </submittedName>
</protein>
<reference evidence="1" key="1">
    <citation type="submission" date="2016-12" db="EMBL/GenBank/DDBJ databases">
        <title>Fusion of virulence plasmid pSEN and IncHI2 resistance plasmid in Salmonella enteritidis.</title>
        <authorList>
            <person name="Wong M.H."/>
            <person name="Chen S."/>
        </authorList>
    </citation>
    <scope>NUCLEOTIDE SEQUENCE</scope>
    <source>
        <strain evidence="1">SE380</strain>
        <plasmid evidence="1">unnamed</plasmid>
    </source>
</reference>